<evidence type="ECO:0000313" key="4">
    <source>
        <dbReference type="Proteomes" id="UP000053647"/>
    </source>
</evidence>
<dbReference type="GO" id="GO:0005737">
    <property type="term" value="C:cytoplasm"/>
    <property type="evidence" value="ECO:0007669"/>
    <property type="project" value="TreeGrafter"/>
</dbReference>
<reference evidence="4" key="2">
    <citation type="submission" date="2015-01" db="EMBL/GenBank/DDBJ databases">
        <title>Evolutionary Origins and Diversification of the Mycorrhizal Mutualists.</title>
        <authorList>
            <consortium name="DOE Joint Genome Institute"/>
            <consortium name="Mycorrhizal Genomics Consortium"/>
            <person name="Kohler A."/>
            <person name="Kuo A."/>
            <person name="Nagy L.G."/>
            <person name="Floudas D."/>
            <person name="Copeland A."/>
            <person name="Barry K.W."/>
            <person name="Cichocki N."/>
            <person name="Veneault-Fourrey C."/>
            <person name="LaButti K."/>
            <person name="Lindquist E.A."/>
            <person name="Lipzen A."/>
            <person name="Lundell T."/>
            <person name="Morin E."/>
            <person name="Murat C."/>
            <person name="Riley R."/>
            <person name="Ohm R."/>
            <person name="Sun H."/>
            <person name="Tunlid A."/>
            <person name="Henrissat B."/>
            <person name="Grigoriev I.V."/>
            <person name="Hibbett D.S."/>
            <person name="Martin F."/>
        </authorList>
    </citation>
    <scope>NUCLEOTIDE SEQUENCE [LARGE SCALE GENOMIC DNA]</scope>
    <source>
        <strain evidence="4">ATCC 200175</strain>
    </source>
</reference>
<proteinExistence type="predicted"/>
<dbReference type="PANTHER" id="PTHR31811">
    <property type="entry name" value="TRNA A64-2'-O-RIBOSYLPHOSPHATE TRANSFERASE"/>
    <property type="match status" value="1"/>
</dbReference>
<dbReference type="InterPro" id="IPR007306">
    <property type="entry name" value="Rit1"/>
</dbReference>
<dbReference type="GO" id="GO:0043399">
    <property type="term" value="F:tRNA adenosine(64)-2'-O-ribosylphosphate transferase activity"/>
    <property type="evidence" value="ECO:0007669"/>
    <property type="project" value="InterPro"/>
</dbReference>
<dbReference type="Gene3D" id="3.90.190.10">
    <property type="entry name" value="Protein tyrosine phosphatase superfamily"/>
    <property type="match status" value="1"/>
</dbReference>
<evidence type="ECO:0000313" key="3">
    <source>
        <dbReference type="EMBL" id="KIJ15556.1"/>
    </source>
</evidence>
<dbReference type="Proteomes" id="UP000053647">
    <property type="component" value="Unassembled WGS sequence"/>
</dbReference>
<dbReference type="InterPro" id="IPR033449">
    <property type="entry name" value="Rit1_N"/>
</dbReference>
<name>A0A0C9U982_PAXIN</name>
<dbReference type="EMBL" id="KN819336">
    <property type="protein sequence ID" value="KIJ15556.1"/>
    <property type="molecule type" value="Genomic_DNA"/>
</dbReference>
<organism evidence="3 4">
    <name type="scientific">Paxillus involutus ATCC 200175</name>
    <dbReference type="NCBI Taxonomy" id="664439"/>
    <lineage>
        <taxon>Eukaryota</taxon>
        <taxon>Fungi</taxon>
        <taxon>Dikarya</taxon>
        <taxon>Basidiomycota</taxon>
        <taxon>Agaricomycotina</taxon>
        <taxon>Agaricomycetes</taxon>
        <taxon>Agaricomycetidae</taxon>
        <taxon>Boletales</taxon>
        <taxon>Paxilineae</taxon>
        <taxon>Paxillaceae</taxon>
        <taxon>Paxillus</taxon>
    </lineage>
</organism>
<dbReference type="InterPro" id="IPR033421">
    <property type="entry name" value="Rit1_DUSP-like"/>
</dbReference>
<dbReference type="HOGENOM" id="CLU_027654_1_1_1"/>
<sequence>MMEAREATTEALTELRKESQDIFNRLHSITEDAVFVRQVHAHYPDLPLLPNMRCGAWYTDPNIVSTERAYFKSTDGHTNNWSFNLRRPNLHILPLVVKHAGLVLVDSTRAGKRIPDALSKTVPIWCSVINRAMLKKSVANHPHNWDTALYTPPGVVSPQEHSQIERKLDAWASELAASFYELPKLDYPLRPIWITPATSAFPRLPVEGAHSAFYPIVCASASKQVVDGVERRATGFAYIQGSGDDHELWSMGLTPTIFWNNHASILRSGRSELPNLVRSLVEDSSDANVYGTNDPNQALIAMPIERVSGLLSICSVATLRSKPLLAAHPEIALLCVTSKDPEQSTSKAELPTENSAILWIQTLEGKRGQHHFLNTVLPQSLPFIRSHLQKGRKVCIACDTGTDVSVGVCVAALAKYFGADGSFYPRGNEQGDLSKDILKTRLQWIISSYPQANPSRTTLKRVNDFLLSPFFTHSGTNMGAGVQSPLSSALSQLSPICLDY</sequence>
<dbReference type="Pfam" id="PF04179">
    <property type="entry name" value="Init_tRNA_PT"/>
    <property type="match status" value="1"/>
</dbReference>
<dbReference type="InterPro" id="IPR029021">
    <property type="entry name" value="Prot-tyrosine_phosphatase-like"/>
</dbReference>
<evidence type="ECO:0008006" key="5">
    <source>
        <dbReference type="Google" id="ProtNLM"/>
    </source>
</evidence>
<feature type="domain" description="Rit1 N-terminal" evidence="2">
    <location>
        <begin position="15"/>
        <end position="282"/>
    </location>
</feature>
<dbReference type="PANTHER" id="PTHR31811:SF0">
    <property type="entry name" value="TRNA A64-2'-O-RIBOSYLPHOSPHATE TRANSFERASE"/>
    <property type="match status" value="1"/>
</dbReference>
<dbReference type="GO" id="GO:0019988">
    <property type="term" value="P:charged-tRNA amino acid modification"/>
    <property type="evidence" value="ECO:0007669"/>
    <property type="project" value="InterPro"/>
</dbReference>
<dbReference type="OrthoDB" id="45256at2759"/>
<reference evidence="3 4" key="1">
    <citation type="submission" date="2014-06" db="EMBL/GenBank/DDBJ databases">
        <authorList>
            <consortium name="DOE Joint Genome Institute"/>
            <person name="Kuo A."/>
            <person name="Kohler A."/>
            <person name="Nagy L.G."/>
            <person name="Floudas D."/>
            <person name="Copeland A."/>
            <person name="Barry K.W."/>
            <person name="Cichocki N."/>
            <person name="Veneault-Fourrey C."/>
            <person name="LaButti K."/>
            <person name="Lindquist E.A."/>
            <person name="Lipzen A."/>
            <person name="Lundell T."/>
            <person name="Morin E."/>
            <person name="Murat C."/>
            <person name="Sun H."/>
            <person name="Tunlid A."/>
            <person name="Henrissat B."/>
            <person name="Grigoriev I.V."/>
            <person name="Hibbett D.S."/>
            <person name="Martin F."/>
            <person name="Nordberg H.P."/>
            <person name="Cantor M.N."/>
            <person name="Hua S.X."/>
        </authorList>
    </citation>
    <scope>NUCLEOTIDE SEQUENCE [LARGE SCALE GENOMIC DNA]</scope>
    <source>
        <strain evidence="3 4">ATCC 200175</strain>
    </source>
</reference>
<gene>
    <name evidence="3" type="ORF">PAXINDRAFT_11674</name>
</gene>
<protein>
    <recommendedName>
        <fullName evidence="5">Initiator tRNA phosphoribosyl transferase</fullName>
    </recommendedName>
</protein>
<feature type="domain" description="Rit1 DUSP-like" evidence="1">
    <location>
        <begin position="358"/>
        <end position="466"/>
    </location>
</feature>
<evidence type="ECO:0000259" key="1">
    <source>
        <dbReference type="Pfam" id="PF04179"/>
    </source>
</evidence>
<accession>A0A0C9U982</accession>
<keyword evidence="4" id="KW-1185">Reference proteome</keyword>
<dbReference type="PIRSF" id="PIRSF007747">
    <property type="entry name" value="Ribosyl_Ptfrase"/>
    <property type="match status" value="1"/>
</dbReference>
<dbReference type="AlphaFoldDB" id="A0A0C9U982"/>
<dbReference type="Pfam" id="PF17184">
    <property type="entry name" value="Rit1_C"/>
    <property type="match status" value="1"/>
</dbReference>
<evidence type="ECO:0000259" key="2">
    <source>
        <dbReference type="Pfam" id="PF17184"/>
    </source>
</evidence>